<dbReference type="Pfam" id="PF18912">
    <property type="entry name" value="DZR_2"/>
    <property type="match status" value="1"/>
</dbReference>
<proteinExistence type="inferred from homology"/>
<sequence>MGDRLRAKFGASVRSAAEAVNLKSPFAVDGWLRRLSFALLPASCLLCGGPGGRQRDLCPACQADLLRNTCACPRCALPLARPEALCGRCIKRAPAFEAAWAPFVYAAPLAGLLTRFKFAGDLAAGRLLAELAVEAYPADRPLPQAVLPVPLHPRRLRERGYNQALELARPLARALDLPLLLQALRRQRETPAQSGLSALARRRNLRQAFAVAARRLPAHVAVVDDVMTTGATAQECALALRRAGVARVEVWALARAPR</sequence>
<dbReference type="SUPFAM" id="SSF53271">
    <property type="entry name" value="PRTase-like"/>
    <property type="match status" value="1"/>
</dbReference>
<comment type="similarity">
    <text evidence="1">Belongs to the ComF/GntX family.</text>
</comment>
<comment type="caution">
    <text evidence="3">The sequence shown here is derived from an EMBL/GenBank/DDBJ whole genome shotgun (WGS) entry which is preliminary data.</text>
</comment>
<reference evidence="3" key="1">
    <citation type="submission" date="2022-07" db="EMBL/GenBank/DDBJ databases">
        <title>Tahibacter sp., a new gammaproteobacterium isolated from the silt sample collected at pig farm.</title>
        <authorList>
            <person name="Chen H."/>
        </authorList>
    </citation>
    <scope>NUCLEOTIDE SEQUENCE</scope>
    <source>
        <strain evidence="3">P2K</strain>
    </source>
</reference>
<dbReference type="InterPro" id="IPR000836">
    <property type="entry name" value="PRTase_dom"/>
</dbReference>
<evidence type="ECO:0000259" key="2">
    <source>
        <dbReference type="Pfam" id="PF18912"/>
    </source>
</evidence>
<accession>A0ABT1QTP5</accession>
<protein>
    <submittedName>
        <fullName evidence="3">ComF family protein</fullName>
    </submittedName>
</protein>
<dbReference type="InterPro" id="IPR044005">
    <property type="entry name" value="DZR_2"/>
</dbReference>
<dbReference type="InterPro" id="IPR029057">
    <property type="entry name" value="PRTase-like"/>
</dbReference>
<dbReference type="EMBL" id="JANFQO010000011">
    <property type="protein sequence ID" value="MCQ4165649.1"/>
    <property type="molecule type" value="Genomic_DNA"/>
</dbReference>
<name>A0ABT1QTP5_9GAMM</name>
<dbReference type="Proteomes" id="UP001165498">
    <property type="component" value="Unassembled WGS sequence"/>
</dbReference>
<dbReference type="InterPro" id="IPR051910">
    <property type="entry name" value="ComF/GntX_DNA_util-trans"/>
</dbReference>
<gene>
    <name evidence="3" type="ORF">NM961_13095</name>
</gene>
<evidence type="ECO:0000256" key="1">
    <source>
        <dbReference type="ARBA" id="ARBA00008007"/>
    </source>
</evidence>
<dbReference type="PANTHER" id="PTHR47505">
    <property type="entry name" value="DNA UTILIZATION PROTEIN YHGH"/>
    <property type="match status" value="1"/>
</dbReference>
<evidence type="ECO:0000313" key="4">
    <source>
        <dbReference type="Proteomes" id="UP001165498"/>
    </source>
</evidence>
<feature type="domain" description="Double zinc ribbon" evidence="2">
    <location>
        <begin position="38"/>
        <end position="89"/>
    </location>
</feature>
<dbReference type="CDD" id="cd06223">
    <property type="entry name" value="PRTases_typeI"/>
    <property type="match status" value="1"/>
</dbReference>
<keyword evidence="4" id="KW-1185">Reference proteome</keyword>
<organism evidence="3 4">
    <name type="scientific">Tahibacter harae</name>
    <dbReference type="NCBI Taxonomy" id="2963937"/>
    <lineage>
        <taxon>Bacteria</taxon>
        <taxon>Pseudomonadati</taxon>
        <taxon>Pseudomonadota</taxon>
        <taxon>Gammaproteobacteria</taxon>
        <taxon>Lysobacterales</taxon>
        <taxon>Rhodanobacteraceae</taxon>
        <taxon>Tahibacter</taxon>
    </lineage>
</organism>
<dbReference type="Gene3D" id="3.40.50.2020">
    <property type="match status" value="1"/>
</dbReference>
<dbReference type="PANTHER" id="PTHR47505:SF1">
    <property type="entry name" value="DNA UTILIZATION PROTEIN YHGH"/>
    <property type="match status" value="1"/>
</dbReference>
<evidence type="ECO:0000313" key="3">
    <source>
        <dbReference type="EMBL" id="MCQ4165649.1"/>
    </source>
</evidence>